<feature type="compositionally biased region" description="Acidic residues" evidence="1">
    <location>
        <begin position="190"/>
        <end position="215"/>
    </location>
</feature>
<evidence type="ECO:0000313" key="2">
    <source>
        <dbReference type="EMBL" id="KAH6754870.1"/>
    </source>
</evidence>
<organism evidence="2 3">
    <name type="scientific">Perilla frutescens var. hirtella</name>
    <name type="common">Perilla citriodora</name>
    <name type="synonym">Perilla setoyensis</name>
    <dbReference type="NCBI Taxonomy" id="608512"/>
    <lineage>
        <taxon>Eukaryota</taxon>
        <taxon>Viridiplantae</taxon>
        <taxon>Streptophyta</taxon>
        <taxon>Embryophyta</taxon>
        <taxon>Tracheophyta</taxon>
        <taxon>Spermatophyta</taxon>
        <taxon>Magnoliopsida</taxon>
        <taxon>eudicotyledons</taxon>
        <taxon>Gunneridae</taxon>
        <taxon>Pentapetalae</taxon>
        <taxon>asterids</taxon>
        <taxon>lamiids</taxon>
        <taxon>Lamiales</taxon>
        <taxon>Lamiaceae</taxon>
        <taxon>Nepetoideae</taxon>
        <taxon>Elsholtzieae</taxon>
        <taxon>Perilla</taxon>
    </lineage>
</organism>
<sequence>MARVIEIARKRTRSFYTFEEHIKRFRTYVRDRSDTVPEYTGHFVSLWRRASESERGVLDFEASFRLAYGLPPCWRRRALQVLDDTVDRDPDIMAEIGDFPRYCSMILRIWALYRGCPPVDVAAPSCSPGPPDSAVQQGVDVDAGIHVPSFILHIGTHDAEAGPSGMQADQTDGSVPPRAQDDQGRRCGMMEEDTDDEDTDEEDPVEDEIVDLTGD</sequence>
<dbReference type="AlphaFoldDB" id="A0AAD4NWC2"/>
<dbReference type="EMBL" id="SDAM02029719">
    <property type="protein sequence ID" value="KAH6754870.1"/>
    <property type="molecule type" value="Genomic_DNA"/>
</dbReference>
<evidence type="ECO:0000313" key="3">
    <source>
        <dbReference type="Proteomes" id="UP001190926"/>
    </source>
</evidence>
<reference evidence="2 3" key="1">
    <citation type="journal article" date="2021" name="Nat. Commun.">
        <title>Incipient diploidization of the medicinal plant Perilla within 10,000 years.</title>
        <authorList>
            <person name="Zhang Y."/>
            <person name="Shen Q."/>
            <person name="Leng L."/>
            <person name="Zhang D."/>
            <person name="Chen S."/>
            <person name="Shi Y."/>
            <person name="Ning Z."/>
            <person name="Chen S."/>
        </authorList>
    </citation>
    <scope>NUCLEOTIDE SEQUENCE [LARGE SCALE GENOMIC DNA]</scope>
    <source>
        <strain evidence="3">cv. PC099</strain>
    </source>
</reference>
<accession>A0AAD4NWC2</accession>
<evidence type="ECO:0000256" key="1">
    <source>
        <dbReference type="SAM" id="MobiDB-lite"/>
    </source>
</evidence>
<gene>
    <name evidence="2" type="ORF">C2S53_019851</name>
</gene>
<keyword evidence="3" id="KW-1185">Reference proteome</keyword>
<protein>
    <submittedName>
        <fullName evidence="2">Uncharacterized protein</fullName>
    </submittedName>
</protein>
<feature type="compositionally biased region" description="Basic and acidic residues" evidence="1">
    <location>
        <begin position="179"/>
        <end position="189"/>
    </location>
</feature>
<comment type="caution">
    <text evidence="2">The sequence shown here is derived from an EMBL/GenBank/DDBJ whole genome shotgun (WGS) entry which is preliminary data.</text>
</comment>
<proteinExistence type="predicted"/>
<name>A0AAD4NWC2_PERFH</name>
<dbReference type="Proteomes" id="UP001190926">
    <property type="component" value="Unassembled WGS sequence"/>
</dbReference>
<feature type="region of interest" description="Disordered" evidence="1">
    <location>
        <begin position="157"/>
        <end position="215"/>
    </location>
</feature>